<evidence type="ECO:0000256" key="5">
    <source>
        <dbReference type="ARBA" id="ARBA00022540"/>
    </source>
</evidence>
<dbReference type="OrthoDB" id="361630at2759"/>
<dbReference type="CDD" id="cd03692">
    <property type="entry name" value="mtIF2_IVc"/>
    <property type="match status" value="1"/>
</dbReference>
<dbReference type="InterPro" id="IPR036925">
    <property type="entry name" value="TIF_IF2_dom3_sf"/>
</dbReference>
<feature type="compositionally biased region" description="Pro residues" evidence="14">
    <location>
        <begin position="29"/>
        <end position="45"/>
    </location>
</feature>
<organism evidence="16">
    <name type="scientific">Guillardia theta (strain CCMP2712)</name>
    <name type="common">Cryptophyte</name>
    <dbReference type="NCBI Taxonomy" id="905079"/>
    <lineage>
        <taxon>Eukaryota</taxon>
        <taxon>Cryptophyceae</taxon>
        <taxon>Pyrenomonadales</taxon>
        <taxon>Geminigeraceae</taxon>
        <taxon>Guillardia</taxon>
    </lineage>
</organism>
<evidence type="ECO:0000256" key="14">
    <source>
        <dbReference type="SAM" id="MobiDB-lite"/>
    </source>
</evidence>
<dbReference type="PANTHER" id="PTHR43381">
    <property type="entry name" value="TRANSLATION INITIATION FACTOR IF-2-RELATED"/>
    <property type="match status" value="1"/>
</dbReference>
<evidence type="ECO:0000256" key="9">
    <source>
        <dbReference type="ARBA" id="ARBA00022946"/>
    </source>
</evidence>
<evidence type="ECO:0000256" key="13">
    <source>
        <dbReference type="ARBA" id="ARBA00044200"/>
    </source>
</evidence>
<feature type="region of interest" description="Disordered" evidence="14">
    <location>
        <begin position="1"/>
        <end position="91"/>
    </location>
</feature>
<dbReference type="InterPro" id="IPR005225">
    <property type="entry name" value="Small_GTP-bd"/>
</dbReference>
<dbReference type="GeneID" id="17308814"/>
<dbReference type="SUPFAM" id="SSF52156">
    <property type="entry name" value="Initiation factor IF2/eIF5b, domain 3"/>
    <property type="match status" value="1"/>
</dbReference>
<evidence type="ECO:0000256" key="4">
    <source>
        <dbReference type="ARBA" id="ARBA00022528"/>
    </source>
</evidence>
<dbReference type="InterPro" id="IPR023115">
    <property type="entry name" value="TIF_IF2_dom3"/>
</dbReference>
<dbReference type="SUPFAM" id="SSF50447">
    <property type="entry name" value="Translation proteins"/>
    <property type="match status" value="2"/>
</dbReference>
<dbReference type="EMBL" id="JH992973">
    <property type="protein sequence ID" value="EKX52121.1"/>
    <property type="molecule type" value="Genomic_DNA"/>
</dbReference>
<dbReference type="InterPro" id="IPR027417">
    <property type="entry name" value="P-loop_NTPase"/>
</dbReference>
<dbReference type="CDD" id="cd01887">
    <property type="entry name" value="IF2_eIF5B"/>
    <property type="match status" value="1"/>
</dbReference>
<evidence type="ECO:0000256" key="12">
    <source>
        <dbReference type="ARBA" id="ARBA00025162"/>
    </source>
</evidence>
<dbReference type="eggNOG" id="KOG1145">
    <property type="taxonomic scope" value="Eukaryota"/>
</dbReference>
<dbReference type="PROSITE" id="PS01176">
    <property type="entry name" value="IF2"/>
    <property type="match status" value="1"/>
</dbReference>
<dbReference type="Gene3D" id="3.40.50.10050">
    <property type="entry name" value="Translation initiation factor IF- 2, domain 3"/>
    <property type="match status" value="1"/>
</dbReference>
<accession>L1JU72</accession>
<dbReference type="Pfam" id="PF04760">
    <property type="entry name" value="IF2_N"/>
    <property type="match status" value="1"/>
</dbReference>
<dbReference type="GO" id="GO:0009507">
    <property type="term" value="C:chloroplast"/>
    <property type="evidence" value="ECO:0007669"/>
    <property type="project" value="UniProtKB-SubCell"/>
</dbReference>
<dbReference type="GO" id="GO:0003924">
    <property type="term" value="F:GTPase activity"/>
    <property type="evidence" value="ECO:0007669"/>
    <property type="project" value="InterPro"/>
</dbReference>
<dbReference type="FunFam" id="3.40.50.10050:FF:000001">
    <property type="entry name" value="Translation initiation factor IF-2"/>
    <property type="match status" value="1"/>
</dbReference>
<evidence type="ECO:0000256" key="10">
    <source>
        <dbReference type="ARBA" id="ARBA00023128"/>
    </source>
</evidence>
<keyword evidence="10" id="KW-0496">Mitochondrion</keyword>
<reference evidence="16 18" key="1">
    <citation type="journal article" date="2012" name="Nature">
        <title>Algal genomes reveal evolutionary mosaicism and the fate of nucleomorphs.</title>
        <authorList>
            <consortium name="DOE Joint Genome Institute"/>
            <person name="Curtis B.A."/>
            <person name="Tanifuji G."/>
            <person name="Burki F."/>
            <person name="Gruber A."/>
            <person name="Irimia M."/>
            <person name="Maruyama S."/>
            <person name="Arias M.C."/>
            <person name="Ball S.G."/>
            <person name="Gile G.H."/>
            <person name="Hirakawa Y."/>
            <person name="Hopkins J.F."/>
            <person name="Kuo A."/>
            <person name="Rensing S.A."/>
            <person name="Schmutz J."/>
            <person name="Symeonidi A."/>
            <person name="Elias M."/>
            <person name="Eveleigh R.J."/>
            <person name="Herman E.K."/>
            <person name="Klute M.J."/>
            <person name="Nakayama T."/>
            <person name="Obornik M."/>
            <person name="Reyes-Prieto A."/>
            <person name="Armbrust E.V."/>
            <person name="Aves S.J."/>
            <person name="Beiko R.G."/>
            <person name="Coutinho P."/>
            <person name="Dacks J.B."/>
            <person name="Durnford D.G."/>
            <person name="Fast N.M."/>
            <person name="Green B.R."/>
            <person name="Grisdale C.J."/>
            <person name="Hempel F."/>
            <person name="Henrissat B."/>
            <person name="Hoppner M.P."/>
            <person name="Ishida K."/>
            <person name="Kim E."/>
            <person name="Koreny L."/>
            <person name="Kroth P.G."/>
            <person name="Liu Y."/>
            <person name="Malik S.B."/>
            <person name="Maier U.G."/>
            <person name="McRose D."/>
            <person name="Mock T."/>
            <person name="Neilson J.A."/>
            <person name="Onodera N.T."/>
            <person name="Poole A.M."/>
            <person name="Pritham E.J."/>
            <person name="Richards T.A."/>
            <person name="Rocap G."/>
            <person name="Roy S.W."/>
            <person name="Sarai C."/>
            <person name="Schaack S."/>
            <person name="Shirato S."/>
            <person name="Slamovits C.H."/>
            <person name="Spencer D.F."/>
            <person name="Suzuki S."/>
            <person name="Worden A.Z."/>
            <person name="Zauner S."/>
            <person name="Barry K."/>
            <person name="Bell C."/>
            <person name="Bharti A.K."/>
            <person name="Crow J.A."/>
            <person name="Grimwood J."/>
            <person name="Kramer R."/>
            <person name="Lindquist E."/>
            <person name="Lucas S."/>
            <person name="Salamov A."/>
            <person name="McFadden G.I."/>
            <person name="Lane C.E."/>
            <person name="Keeling P.J."/>
            <person name="Gray M.W."/>
            <person name="Grigoriev I.V."/>
            <person name="Archibald J.M."/>
        </authorList>
    </citation>
    <scope>NUCLEOTIDE SEQUENCE</scope>
    <source>
        <strain evidence="16 18">CCMP2712</strain>
    </source>
</reference>
<evidence type="ECO:0000256" key="8">
    <source>
        <dbReference type="ARBA" id="ARBA00022917"/>
    </source>
</evidence>
<dbReference type="SUPFAM" id="SSF52540">
    <property type="entry name" value="P-loop containing nucleoside triphosphate hydrolases"/>
    <property type="match status" value="1"/>
</dbReference>
<dbReference type="GO" id="GO:0003743">
    <property type="term" value="F:translation initiation factor activity"/>
    <property type="evidence" value="ECO:0007669"/>
    <property type="project" value="UniProtKB-KW"/>
</dbReference>
<evidence type="ECO:0000313" key="16">
    <source>
        <dbReference type="EMBL" id="EKX52121.1"/>
    </source>
</evidence>
<feature type="compositionally biased region" description="Low complexity" evidence="14">
    <location>
        <begin position="50"/>
        <end position="69"/>
    </location>
</feature>
<gene>
    <name evidence="16" type="ORF">GUITHDRAFT_65295</name>
</gene>
<comment type="similarity">
    <text evidence="3">Belongs to the TRAFAC class translation factor GTPase superfamily. Classic translation factor GTPase family. IF-2 subfamily.</text>
</comment>
<dbReference type="InterPro" id="IPR006847">
    <property type="entry name" value="IF2_N"/>
</dbReference>
<dbReference type="Pfam" id="PF11987">
    <property type="entry name" value="IF-2"/>
    <property type="match status" value="1"/>
</dbReference>
<dbReference type="PaxDb" id="55529-EKX52121"/>
<evidence type="ECO:0000256" key="11">
    <source>
        <dbReference type="ARBA" id="ARBA00023134"/>
    </source>
</evidence>
<dbReference type="InterPro" id="IPR053905">
    <property type="entry name" value="EF-G-like_DII"/>
</dbReference>
<keyword evidence="9" id="KW-0809">Transit peptide</keyword>
<dbReference type="PANTHER" id="PTHR43381:SF20">
    <property type="entry name" value="TRANSLATION INITIATION FACTOR IF-2, MITOCHONDRIAL"/>
    <property type="match status" value="1"/>
</dbReference>
<dbReference type="PROSITE" id="PS51722">
    <property type="entry name" value="G_TR_2"/>
    <property type="match status" value="1"/>
</dbReference>
<dbReference type="InterPro" id="IPR000795">
    <property type="entry name" value="T_Tr_GTP-bd_dom"/>
</dbReference>
<dbReference type="Gene3D" id="2.40.30.10">
    <property type="entry name" value="Translation factors"/>
    <property type="match status" value="2"/>
</dbReference>
<keyword evidence="5" id="KW-0396">Initiation factor</keyword>
<comment type="subcellular location">
    <subcellularLocation>
        <location evidence="1">Mitochondrion</location>
    </subcellularLocation>
    <subcellularLocation>
        <location evidence="2">Plastid</location>
        <location evidence="2">Chloroplast</location>
    </subcellularLocation>
</comment>
<dbReference type="Pfam" id="PF22042">
    <property type="entry name" value="EF-G_D2"/>
    <property type="match status" value="1"/>
</dbReference>
<keyword evidence="11" id="KW-0342">GTP-binding</keyword>
<sequence length="661" mass="71187">MKKLNGKYLKASKLELNPKNFELPDETVDPPPKPKAAASPPPPPAKENGKATSAKESGKGASASPAAAAVQAFPQPKVSGRQSKKVKSDDSKIVEVKPGMTIKELAETMGIRVVDALKSLIKMGEEPKTIQDELTIDIAELLVLEYGMHVKLPEGSESMKLDLRAPVVTIMGHVDHGKTTLLDYLRSTSVAAGEVGGITQSIAAFEVHRPKLGKICFIDTPGHQAFSSMRERGAKATDIIVLVIAAEDGVMPQTIEVIDHARAAQVPIIIAVNKCDLPGADPNMIYSQLMEHGVTVEPFGGDVQTVNISALRGQGIDKLEEAILLLAEMMDLRAPRDGPAEGFIIESRKDKALGPVASCVITLGALRVGDVVVAGADWGRVKVLRDAKGESVKFVGPSSVAEVVGFRSQPSAGQELFVVENDSKAESYTEKFGSRKGSMKRIQSSKQEEHQGELMEVPVIVKADCEGTLEAVMASLLALPSHEIVLKIIESGTGPVTESDVQSASASGAHIYTFNCRQPSAQLKKTIQNLEVKVSDFRIIYDLIDNVTSLLVSKLPPREELQVVGEATVLQKFEITGKNATVVAGSKVTRGMVKSKCDVKVMRKGEVIHEGKVETLRRGKETADQIMAGNECGITLESFTEFEKGDKIQFFEMVVTERKEL</sequence>
<dbReference type="HAMAP" id="MF_00100_B">
    <property type="entry name" value="IF_2_B"/>
    <property type="match status" value="1"/>
</dbReference>
<evidence type="ECO:0000256" key="6">
    <source>
        <dbReference type="ARBA" id="ARBA00022640"/>
    </source>
</evidence>
<dbReference type="InterPro" id="IPR009000">
    <property type="entry name" value="Transl_B-barrel_sf"/>
</dbReference>
<dbReference type="KEGG" id="gtt:GUITHDRAFT_65295"/>
<keyword evidence="8" id="KW-0648">Protein biosynthesis</keyword>
<dbReference type="NCBIfam" id="TIGR00487">
    <property type="entry name" value="IF-2"/>
    <property type="match status" value="1"/>
</dbReference>
<dbReference type="InterPro" id="IPR044145">
    <property type="entry name" value="IF2_II"/>
</dbReference>
<dbReference type="Proteomes" id="UP000011087">
    <property type="component" value="Unassembled WGS sequence"/>
</dbReference>
<dbReference type="FunFam" id="3.40.50.300:FF:000019">
    <property type="entry name" value="Translation initiation factor IF-2"/>
    <property type="match status" value="1"/>
</dbReference>
<evidence type="ECO:0000256" key="1">
    <source>
        <dbReference type="ARBA" id="ARBA00004173"/>
    </source>
</evidence>
<reference evidence="17" key="3">
    <citation type="submission" date="2015-06" db="UniProtKB">
        <authorList>
            <consortium name="EnsemblProtists"/>
        </authorList>
    </citation>
    <scope>IDENTIFICATION</scope>
</reference>
<dbReference type="HOGENOM" id="CLU_006301_5_1_1"/>
<dbReference type="Pfam" id="PF00009">
    <property type="entry name" value="GTP_EFTU"/>
    <property type="match status" value="1"/>
</dbReference>
<keyword evidence="7" id="KW-0547">Nucleotide-binding</keyword>
<proteinExistence type="inferred from homology"/>
<feature type="domain" description="Tr-type G" evidence="15">
    <location>
        <begin position="163"/>
        <end position="333"/>
    </location>
</feature>
<dbReference type="GO" id="GO:0005739">
    <property type="term" value="C:mitochondrion"/>
    <property type="evidence" value="ECO:0007669"/>
    <property type="project" value="UniProtKB-SubCell"/>
</dbReference>
<name>L1JU72_GUITC</name>
<evidence type="ECO:0000259" key="15">
    <source>
        <dbReference type="PROSITE" id="PS51722"/>
    </source>
</evidence>
<dbReference type="OMA" id="DHPLREY"/>
<reference evidence="18" key="2">
    <citation type="submission" date="2012-11" db="EMBL/GenBank/DDBJ databases">
        <authorList>
            <person name="Kuo A."/>
            <person name="Curtis B.A."/>
            <person name="Tanifuji G."/>
            <person name="Burki F."/>
            <person name="Gruber A."/>
            <person name="Irimia M."/>
            <person name="Maruyama S."/>
            <person name="Arias M.C."/>
            <person name="Ball S.G."/>
            <person name="Gile G.H."/>
            <person name="Hirakawa Y."/>
            <person name="Hopkins J.F."/>
            <person name="Rensing S.A."/>
            <person name="Schmutz J."/>
            <person name="Symeonidi A."/>
            <person name="Elias M."/>
            <person name="Eveleigh R.J."/>
            <person name="Herman E.K."/>
            <person name="Klute M.J."/>
            <person name="Nakayama T."/>
            <person name="Obornik M."/>
            <person name="Reyes-Prieto A."/>
            <person name="Armbrust E.V."/>
            <person name="Aves S.J."/>
            <person name="Beiko R.G."/>
            <person name="Coutinho P."/>
            <person name="Dacks J.B."/>
            <person name="Durnford D.G."/>
            <person name="Fast N.M."/>
            <person name="Green B.R."/>
            <person name="Grisdale C."/>
            <person name="Hempe F."/>
            <person name="Henrissat B."/>
            <person name="Hoppner M.P."/>
            <person name="Ishida K.-I."/>
            <person name="Kim E."/>
            <person name="Koreny L."/>
            <person name="Kroth P.G."/>
            <person name="Liu Y."/>
            <person name="Malik S.-B."/>
            <person name="Maier U.G."/>
            <person name="McRose D."/>
            <person name="Mock T."/>
            <person name="Neilson J.A."/>
            <person name="Onodera N.T."/>
            <person name="Poole A.M."/>
            <person name="Pritham E.J."/>
            <person name="Richards T.A."/>
            <person name="Rocap G."/>
            <person name="Roy S.W."/>
            <person name="Sarai C."/>
            <person name="Schaack S."/>
            <person name="Shirato S."/>
            <person name="Slamovits C.H."/>
            <person name="Spencer D.F."/>
            <person name="Suzuki S."/>
            <person name="Worden A.Z."/>
            <person name="Zauner S."/>
            <person name="Barry K."/>
            <person name="Bell C."/>
            <person name="Bharti A.K."/>
            <person name="Crow J.A."/>
            <person name="Grimwood J."/>
            <person name="Kramer R."/>
            <person name="Lindquist E."/>
            <person name="Lucas S."/>
            <person name="Salamov A."/>
            <person name="McFadden G.I."/>
            <person name="Lane C.E."/>
            <person name="Keeling P.J."/>
            <person name="Gray M.W."/>
            <person name="Grigoriev I.V."/>
            <person name="Archibald J.M."/>
        </authorList>
    </citation>
    <scope>NUCLEOTIDE SEQUENCE</scope>
    <source>
        <strain evidence="18">CCMP2712</strain>
    </source>
</reference>
<keyword evidence="6" id="KW-0934">Plastid</keyword>
<dbReference type="EnsemblProtists" id="EKX52121">
    <property type="protein sequence ID" value="EKX52121"/>
    <property type="gene ID" value="GUITHDRAFT_65295"/>
</dbReference>
<evidence type="ECO:0000256" key="2">
    <source>
        <dbReference type="ARBA" id="ARBA00004229"/>
    </source>
</evidence>
<evidence type="ECO:0000256" key="3">
    <source>
        <dbReference type="ARBA" id="ARBA00007733"/>
    </source>
</evidence>
<comment type="function">
    <text evidence="12">One of the essential components for the initiation of protein synthesis. Protects formylmethionyl-tRNA from spontaneous hydrolysis and promotes its binding to the 30S ribosomal subunits. Also involved in the hydrolysis of GTP during the formation of the 70S ribosomal complex.</text>
</comment>
<dbReference type="RefSeq" id="XP_005839101.1">
    <property type="nucleotide sequence ID" value="XM_005839044.1"/>
</dbReference>
<protein>
    <recommendedName>
        <fullName evidence="13">Translation initiation factor IF-2, mitochondrial</fullName>
    </recommendedName>
</protein>
<evidence type="ECO:0000313" key="18">
    <source>
        <dbReference type="Proteomes" id="UP000011087"/>
    </source>
</evidence>
<dbReference type="AlphaFoldDB" id="L1JU72"/>
<dbReference type="FunFam" id="2.40.30.10:FF:000008">
    <property type="entry name" value="Translation initiation factor IF-2"/>
    <property type="match status" value="1"/>
</dbReference>
<keyword evidence="4" id="KW-0150">Chloroplast</keyword>
<dbReference type="STRING" id="905079.L1JU72"/>
<dbReference type="InterPro" id="IPR015760">
    <property type="entry name" value="TIF_IF2"/>
</dbReference>
<evidence type="ECO:0000256" key="7">
    <source>
        <dbReference type="ARBA" id="ARBA00022741"/>
    </source>
</evidence>
<dbReference type="InterPro" id="IPR000178">
    <property type="entry name" value="TF_IF2_bacterial-like"/>
</dbReference>
<dbReference type="Gene3D" id="3.40.50.300">
    <property type="entry name" value="P-loop containing nucleotide triphosphate hydrolases"/>
    <property type="match status" value="1"/>
</dbReference>
<dbReference type="GO" id="GO:0005525">
    <property type="term" value="F:GTP binding"/>
    <property type="evidence" value="ECO:0007669"/>
    <property type="project" value="UniProtKB-KW"/>
</dbReference>
<evidence type="ECO:0000313" key="17">
    <source>
        <dbReference type="EnsemblProtists" id="EKX52121"/>
    </source>
</evidence>
<keyword evidence="18" id="KW-1185">Reference proteome</keyword>
<dbReference type="NCBIfam" id="TIGR00231">
    <property type="entry name" value="small_GTP"/>
    <property type="match status" value="1"/>
</dbReference>
<dbReference type="CDD" id="cd03702">
    <property type="entry name" value="IF2_mtIF2_II"/>
    <property type="match status" value="1"/>
</dbReference>